<gene>
    <name evidence="2" type="ORF">FIBSPDRAFT_900285</name>
</gene>
<name>A0A165YL79_9AGAM</name>
<evidence type="ECO:0000256" key="1">
    <source>
        <dbReference type="SAM" id="MobiDB-lite"/>
    </source>
</evidence>
<reference evidence="2 3" key="1">
    <citation type="journal article" date="2016" name="Mol. Biol. Evol.">
        <title>Comparative Genomics of Early-Diverging Mushroom-Forming Fungi Provides Insights into the Origins of Lignocellulose Decay Capabilities.</title>
        <authorList>
            <person name="Nagy L.G."/>
            <person name="Riley R."/>
            <person name="Tritt A."/>
            <person name="Adam C."/>
            <person name="Daum C."/>
            <person name="Floudas D."/>
            <person name="Sun H."/>
            <person name="Yadav J.S."/>
            <person name="Pangilinan J."/>
            <person name="Larsson K.H."/>
            <person name="Matsuura K."/>
            <person name="Barry K."/>
            <person name="Labutti K."/>
            <person name="Kuo R."/>
            <person name="Ohm R.A."/>
            <person name="Bhattacharya S.S."/>
            <person name="Shirouzu T."/>
            <person name="Yoshinaga Y."/>
            <person name="Martin F.M."/>
            <person name="Grigoriev I.V."/>
            <person name="Hibbett D.S."/>
        </authorList>
    </citation>
    <scope>NUCLEOTIDE SEQUENCE [LARGE SCALE GENOMIC DNA]</scope>
    <source>
        <strain evidence="2 3">CBS 109695</strain>
    </source>
</reference>
<sequence>MGTVGIVLDSAFRVVPLSFRFCISSFYPHVPSPPCSSTTTQGPGHSAMALGLSYFLVAAVRGLLNATRRPPSSPPRITCSHVPAPMCTHAQAPLMCTLASTTRTSANPMCTLPYAHTRPHAHTRTGPRPPGPCTRYRTGPRPPGPCTRYRTPSSPMLPHTRTLQCTSPPRIQSPALIAMPVASSAAPPSLIRTAKSGIALTAFTPCPLPATRRRLQPICARWSAPAHPASNPTLPTHALAAGSPAQPARAAVHLPAAAPAQPGQASSLACSTHASPARDA</sequence>
<proteinExistence type="predicted"/>
<protein>
    <submittedName>
        <fullName evidence="2">Uncharacterized protein</fullName>
    </submittedName>
</protein>
<accession>A0A165YL79</accession>
<organism evidence="2 3">
    <name type="scientific">Athelia psychrophila</name>
    <dbReference type="NCBI Taxonomy" id="1759441"/>
    <lineage>
        <taxon>Eukaryota</taxon>
        <taxon>Fungi</taxon>
        <taxon>Dikarya</taxon>
        <taxon>Basidiomycota</taxon>
        <taxon>Agaricomycotina</taxon>
        <taxon>Agaricomycetes</taxon>
        <taxon>Agaricomycetidae</taxon>
        <taxon>Atheliales</taxon>
        <taxon>Atheliaceae</taxon>
        <taxon>Athelia</taxon>
    </lineage>
</organism>
<dbReference type="Proteomes" id="UP000076532">
    <property type="component" value="Unassembled WGS sequence"/>
</dbReference>
<dbReference type="AlphaFoldDB" id="A0A165YL79"/>
<evidence type="ECO:0000313" key="2">
    <source>
        <dbReference type="EMBL" id="KZP09679.1"/>
    </source>
</evidence>
<feature type="compositionally biased region" description="Low complexity" evidence="1">
    <location>
        <begin position="238"/>
        <end position="269"/>
    </location>
</feature>
<feature type="region of interest" description="Disordered" evidence="1">
    <location>
        <begin position="226"/>
        <end position="280"/>
    </location>
</feature>
<evidence type="ECO:0000313" key="3">
    <source>
        <dbReference type="Proteomes" id="UP000076532"/>
    </source>
</evidence>
<feature type="region of interest" description="Disordered" evidence="1">
    <location>
        <begin position="119"/>
        <end position="158"/>
    </location>
</feature>
<keyword evidence="3" id="KW-1185">Reference proteome</keyword>
<dbReference type="EMBL" id="KV417694">
    <property type="protein sequence ID" value="KZP09679.1"/>
    <property type="molecule type" value="Genomic_DNA"/>
</dbReference>